<name>A0A4R8DSW5_9BACT</name>
<sequence length="309" mass="34394">MKKYLAVLLVGLHPFLSDAQAALSFKDAKTEIGIDAGPSFFLGDLGGNFKVRKGFVADLNFPSTRYFVGVNGLIYPSPWLGLRGSLNFGELYGNDAYSSSSDDGRKIRNLDFRTTIWEAFVGLEAYPLDLIFPDDDVLPIRPYFVAGVGVFHFNPQGTYRDPTTGQTTWIDLRPLHTEGEGFGPGFPKEYSLWQPNVPLGVGARMDLSDKVSLGGELLYRVVFTGYIDDVHNKYIDPSLFYQHMPAAEAAIAAAMANKSTEPWNWFTTRGDPNRTNAYFSLVLSLRVQLSDGGSWFERASAQTRCPTRW</sequence>
<dbReference type="InterPro" id="IPR011250">
    <property type="entry name" value="OMP/PagP_B-barrel"/>
</dbReference>
<evidence type="ECO:0008006" key="4">
    <source>
        <dbReference type="Google" id="ProtNLM"/>
    </source>
</evidence>
<evidence type="ECO:0000313" key="2">
    <source>
        <dbReference type="EMBL" id="TDX00966.1"/>
    </source>
</evidence>
<dbReference type="OrthoDB" id="654178at2"/>
<keyword evidence="3" id="KW-1185">Reference proteome</keyword>
<dbReference type="AlphaFoldDB" id="A0A4R8DSW5"/>
<accession>A0A4R8DSW5</accession>
<dbReference type="Proteomes" id="UP000294498">
    <property type="component" value="Unassembled WGS sequence"/>
</dbReference>
<organism evidence="2 3">
    <name type="scientific">Dinghuibacter silviterrae</name>
    <dbReference type="NCBI Taxonomy" id="1539049"/>
    <lineage>
        <taxon>Bacteria</taxon>
        <taxon>Pseudomonadati</taxon>
        <taxon>Bacteroidota</taxon>
        <taxon>Chitinophagia</taxon>
        <taxon>Chitinophagales</taxon>
        <taxon>Chitinophagaceae</taxon>
        <taxon>Dinghuibacter</taxon>
    </lineage>
</organism>
<evidence type="ECO:0000256" key="1">
    <source>
        <dbReference type="SAM" id="SignalP"/>
    </source>
</evidence>
<comment type="caution">
    <text evidence="2">The sequence shown here is derived from an EMBL/GenBank/DDBJ whole genome shotgun (WGS) entry which is preliminary data.</text>
</comment>
<proteinExistence type="predicted"/>
<reference evidence="2 3" key="1">
    <citation type="submission" date="2019-03" db="EMBL/GenBank/DDBJ databases">
        <title>Genomic Encyclopedia of Type Strains, Phase IV (KMG-IV): sequencing the most valuable type-strain genomes for metagenomic binning, comparative biology and taxonomic classification.</title>
        <authorList>
            <person name="Goeker M."/>
        </authorList>
    </citation>
    <scope>NUCLEOTIDE SEQUENCE [LARGE SCALE GENOMIC DNA]</scope>
    <source>
        <strain evidence="2 3">DSM 100059</strain>
    </source>
</reference>
<evidence type="ECO:0000313" key="3">
    <source>
        <dbReference type="Proteomes" id="UP000294498"/>
    </source>
</evidence>
<keyword evidence="1" id="KW-0732">Signal</keyword>
<feature type="signal peptide" evidence="1">
    <location>
        <begin position="1"/>
        <end position="19"/>
    </location>
</feature>
<dbReference type="EMBL" id="SODV01000001">
    <property type="protein sequence ID" value="TDX00966.1"/>
    <property type="molecule type" value="Genomic_DNA"/>
</dbReference>
<dbReference type="RefSeq" id="WP_133993117.1">
    <property type="nucleotide sequence ID" value="NZ_SODV01000001.1"/>
</dbReference>
<feature type="chain" id="PRO_5020523751" description="Outer membrane protein with beta-barrel domain" evidence="1">
    <location>
        <begin position="20"/>
        <end position="309"/>
    </location>
</feature>
<dbReference type="SUPFAM" id="SSF56925">
    <property type="entry name" value="OMPA-like"/>
    <property type="match status" value="1"/>
</dbReference>
<protein>
    <recommendedName>
        <fullName evidence="4">Outer membrane protein with beta-barrel domain</fullName>
    </recommendedName>
</protein>
<gene>
    <name evidence="2" type="ORF">EDB95_1997</name>
</gene>